<evidence type="ECO:0000313" key="2">
    <source>
        <dbReference type="Proteomes" id="UP000054485"/>
    </source>
</evidence>
<protein>
    <submittedName>
        <fullName evidence="1">Unplaced genomic scaffold CY34scaffold_611, whole genome shotgun sequence</fullName>
    </submittedName>
</protein>
<dbReference type="Proteomes" id="UP000054485">
    <property type="component" value="Unassembled WGS sequence"/>
</dbReference>
<dbReference type="EMBL" id="KN835742">
    <property type="protein sequence ID" value="KIK34523.1"/>
    <property type="molecule type" value="Genomic_DNA"/>
</dbReference>
<proteinExistence type="predicted"/>
<dbReference type="AlphaFoldDB" id="A0A0D0ARF9"/>
<dbReference type="OrthoDB" id="2653390at2759"/>
<feature type="non-terminal residue" evidence="1">
    <location>
        <position position="172"/>
    </location>
</feature>
<name>A0A0D0ARF9_9AGAM</name>
<dbReference type="InParanoid" id="A0A0D0ARF9"/>
<reference evidence="1 2" key="1">
    <citation type="submission" date="2014-04" db="EMBL/GenBank/DDBJ databases">
        <authorList>
            <consortium name="DOE Joint Genome Institute"/>
            <person name="Kuo A."/>
            <person name="Ruytinx J."/>
            <person name="Rineau F."/>
            <person name="Colpaert J."/>
            <person name="Kohler A."/>
            <person name="Nagy L.G."/>
            <person name="Floudas D."/>
            <person name="Copeland A."/>
            <person name="Barry K.W."/>
            <person name="Cichocki N."/>
            <person name="Veneault-Fourrey C."/>
            <person name="LaButti K."/>
            <person name="Lindquist E.A."/>
            <person name="Lipzen A."/>
            <person name="Lundell T."/>
            <person name="Morin E."/>
            <person name="Murat C."/>
            <person name="Sun H."/>
            <person name="Tunlid A."/>
            <person name="Henrissat B."/>
            <person name="Grigoriev I.V."/>
            <person name="Hibbett D.S."/>
            <person name="Martin F."/>
            <person name="Nordberg H.P."/>
            <person name="Cantor M.N."/>
            <person name="Hua S.X."/>
        </authorList>
    </citation>
    <scope>NUCLEOTIDE SEQUENCE [LARGE SCALE GENOMIC DNA]</scope>
    <source>
        <strain evidence="1 2">UH-Slu-Lm8-n1</strain>
    </source>
</reference>
<gene>
    <name evidence="1" type="ORF">CY34DRAFT_48425</name>
</gene>
<dbReference type="STRING" id="930992.A0A0D0ARF9"/>
<keyword evidence="2" id="KW-1185">Reference proteome</keyword>
<accession>A0A0D0ARF9</accession>
<dbReference type="HOGENOM" id="CLU_109468_0_0_1"/>
<evidence type="ECO:0000313" key="1">
    <source>
        <dbReference type="EMBL" id="KIK34523.1"/>
    </source>
</evidence>
<sequence length="172" mass="19419">MTYAADIWCAGLVSKGRGRKGGGRGARGFSSQMARVQRMATLLITGGLRSSATDLLDSHANVLPVHQTIRKICFRATLRLVMLPHTHPITNGLNTAYRFCAKRNFQGRKRHASPLHKLLNEFQVNPQQIEKISPIRHYPKWSPDTLISIAAKEKDAIKEEEQADERWQVYSD</sequence>
<organism evidence="1 2">
    <name type="scientific">Suillus luteus UH-Slu-Lm8-n1</name>
    <dbReference type="NCBI Taxonomy" id="930992"/>
    <lineage>
        <taxon>Eukaryota</taxon>
        <taxon>Fungi</taxon>
        <taxon>Dikarya</taxon>
        <taxon>Basidiomycota</taxon>
        <taxon>Agaricomycotina</taxon>
        <taxon>Agaricomycetes</taxon>
        <taxon>Agaricomycetidae</taxon>
        <taxon>Boletales</taxon>
        <taxon>Suillineae</taxon>
        <taxon>Suillaceae</taxon>
        <taxon>Suillus</taxon>
    </lineage>
</organism>
<reference evidence="2" key="2">
    <citation type="submission" date="2015-01" db="EMBL/GenBank/DDBJ databases">
        <title>Evolutionary Origins and Diversification of the Mycorrhizal Mutualists.</title>
        <authorList>
            <consortium name="DOE Joint Genome Institute"/>
            <consortium name="Mycorrhizal Genomics Consortium"/>
            <person name="Kohler A."/>
            <person name="Kuo A."/>
            <person name="Nagy L.G."/>
            <person name="Floudas D."/>
            <person name="Copeland A."/>
            <person name="Barry K.W."/>
            <person name="Cichocki N."/>
            <person name="Veneault-Fourrey C."/>
            <person name="LaButti K."/>
            <person name="Lindquist E.A."/>
            <person name="Lipzen A."/>
            <person name="Lundell T."/>
            <person name="Morin E."/>
            <person name="Murat C."/>
            <person name="Riley R."/>
            <person name="Ohm R."/>
            <person name="Sun H."/>
            <person name="Tunlid A."/>
            <person name="Henrissat B."/>
            <person name="Grigoriev I.V."/>
            <person name="Hibbett D.S."/>
            <person name="Martin F."/>
        </authorList>
    </citation>
    <scope>NUCLEOTIDE SEQUENCE [LARGE SCALE GENOMIC DNA]</scope>
    <source>
        <strain evidence="2">UH-Slu-Lm8-n1</strain>
    </source>
</reference>